<dbReference type="EMBL" id="BX284602">
    <property type="protein sequence ID" value="CCD67121.2"/>
    <property type="molecule type" value="Genomic_DNA"/>
</dbReference>
<evidence type="ECO:0000313" key="2">
    <source>
        <dbReference type="EMBL" id="CCD67121.2"/>
    </source>
</evidence>
<proteinExistence type="predicted"/>
<accession>O76559</accession>
<dbReference type="OrthoDB" id="5904566at2759"/>
<dbReference type="SMR" id="O76559"/>
<sequence>MTSRSFLLTHIFKDVSKLDEGGSYYSDIEIRHDISWKIRIFKKEEFLGVNLHCEKEECFGERKWSFQTKFTMKLVAVSEKFFRRTVQYEFQKPEGHGMNKFISWENMLRDYVDNDSIIIEIHADIVSSAGFFKIKCKIRFMSSTPH</sequence>
<dbReference type="GeneID" id="183362"/>
<dbReference type="AlphaFoldDB" id="O76559"/>
<dbReference type="InterPro" id="IPR008974">
    <property type="entry name" value="TRAF-like"/>
</dbReference>
<dbReference type="PANTHER" id="PTHR46308">
    <property type="entry name" value="MATH (MEPRIN-ASSOCIATED TRAF HOMOLOGY) DOMAIN CONTAINING"/>
    <property type="match status" value="1"/>
</dbReference>
<dbReference type="Proteomes" id="UP000001940">
    <property type="component" value="Chromosome II"/>
</dbReference>
<dbReference type="UCSC" id="C40D2.1">
    <property type="organism name" value="c. elegans"/>
</dbReference>
<reference evidence="2 3" key="1">
    <citation type="journal article" date="1998" name="Science">
        <title>Genome sequence of the nematode C. elegans: a platform for investigating biology.</title>
        <authorList>
            <consortium name="The C. elegans sequencing consortium"/>
            <person name="Sulson J.E."/>
            <person name="Waterston R."/>
        </authorList>
    </citation>
    <scope>NUCLEOTIDE SEQUENCE [LARGE SCALE GENOMIC DNA]</scope>
    <source>
        <strain evidence="2 3">Bristol N2</strain>
    </source>
</reference>
<dbReference type="InterPro" id="IPR002083">
    <property type="entry name" value="MATH/TRAF_dom"/>
</dbReference>
<dbReference type="PaxDb" id="6239-C40D2.1"/>
<feature type="domain" description="MATH" evidence="1">
    <location>
        <begin position="5"/>
        <end position="123"/>
    </location>
</feature>
<name>O76559_CAEEL</name>
<dbReference type="AGR" id="WB:WBGene00016554"/>
<evidence type="ECO:0000313" key="3">
    <source>
        <dbReference type="Proteomes" id="UP000001940"/>
    </source>
</evidence>
<evidence type="ECO:0000313" key="4">
    <source>
        <dbReference type="WormBase" id="C40D2.1"/>
    </source>
</evidence>
<gene>
    <name evidence="2 4" type="primary">math-19</name>
    <name evidence="4" type="ORF">C40D2.1</name>
    <name evidence="2" type="ORF">CELE_C40D2.1</name>
</gene>
<protein>
    <submittedName>
        <fullName evidence="2">MATH domain-containing protein</fullName>
    </submittedName>
</protein>
<keyword evidence="3" id="KW-1185">Reference proteome</keyword>
<dbReference type="SUPFAM" id="SSF49599">
    <property type="entry name" value="TRAF domain-like"/>
    <property type="match status" value="1"/>
</dbReference>
<dbReference type="CDD" id="cd00121">
    <property type="entry name" value="MATH"/>
    <property type="match status" value="1"/>
</dbReference>
<dbReference type="CTD" id="183362"/>
<dbReference type="HOGENOM" id="CLU_086152_0_0_1"/>
<dbReference type="PANTHER" id="PTHR46308:SF1">
    <property type="entry name" value="MATH DOMAIN-CONTAINING PROTEIN"/>
    <property type="match status" value="1"/>
</dbReference>
<dbReference type="KEGG" id="cel:CELE_C40D2.1"/>
<evidence type="ECO:0000259" key="1">
    <source>
        <dbReference type="PROSITE" id="PS50144"/>
    </source>
</evidence>
<dbReference type="PIR" id="T33326">
    <property type="entry name" value="T33326"/>
</dbReference>
<dbReference type="InParanoid" id="O76559"/>
<dbReference type="WormBase" id="C40D2.1">
    <property type="protein sequence ID" value="CE51259"/>
    <property type="gene ID" value="WBGene00016554"/>
    <property type="gene designation" value="math-19"/>
</dbReference>
<organism evidence="2 3">
    <name type="scientific">Caenorhabditis elegans</name>
    <dbReference type="NCBI Taxonomy" id="6239"/>
    <lineage>
        <taxon>Eukaryota</taxon>
        <taxon>Metazoa</taxon>
        <taxon>Ecdysozoa</taxon>
        <taxon>Nematoda</taxon>
        <taxon>Chromadorea</taxon>
        <taxon>Rhabditida</taxon>
        <taxon>Rhabditina</taxon>
        <taxon>Rhabditomorpha</taxon>
        <taxon>Rhabditoidea</taxon>
        <taxon>Rhabditidae</taxon>
        <taxon>Peloderinae</taxon>
        <taxon>Caenorhabditis</taxon>
    </lineage>
</organism>
<dbReference type="Gene3D" id="2.60.210.10">
    <property type="entry name" value="Apoptosis, Tumor Necrosis Factor Receptor Associated Protein 2, Chain A"/>
    <property type="match status" value="1"/>
</dbReference>
<dbReference type="eggNOG" id="ENOG502RWBU">
    <property type="taxonomic scope" value="Eukaryota"/>
</dbReference>
<dbReference type="Pfam" id="PF00917">
    <property type="entry name" value="MATH"/>
    <property type="match status" value="1"/>
</dbReference>
<dbReference type="SMART" id="SM00061">
    <property type="entry name" value="MATH"/>
    <property type="match status" value="1"/>
</dbReference>
<dbReference type="PROSITE" id="PS50144">
    <property type="entry name" value="MATH"/>
    <property type="match status" value="1"/>
</dbReference>
<dbReference type="RefSeq" id="NP_494147.2">
    <property type="nucleotide sequence ID" value="NM_061746.4"/>
</dbReference>